<proteinExistence type="predicted"/>
<feature type="transmembrane region" description="Helical" evidence="1">
    <location>
        <begin position="43"/>
        <end position="65"/>
    </location>
</feature>
<keyword evidence="3" id="KW-1185">Reference proteome</keyword>
<evidence type="ECO:0000256" key="1">
    <source>
        <dbReference type="SAM" id="Phobius"/>
    </source>
</evidence>
<keyword evidence="1" id="KW-1133">Transmembrane helix</keyword>
<keyword evidence="1" id="KW-0812">Transmembrane</keyword>
<evidence type="ECO:0000313" key="3">
    <source>
        <dbReference type="Proteomes" id="UP000659172"/>
    </source>
</evidence>
<sequence length="95" mass="10128">MAGNRIQLPENTELASQLITEQSKERGFIGQLVGTKEHAPTNIAAIVLLLSLIALIATFFVGAAYPVWELGNAQTALGTIVTTTIGYLFGRHTSS</sequence>
<protein>
    <submittedName>
        <fullName evidence="2">Uncharacterized protein</fullName>
    </submittedName>
</protein>
<name>A0ABX2Q9P5_9HYPH</name>
<feature type="transmembrane region" description="Helical" evidence="1">
    <location>
        <begin position="71"/>
        <end position="90"/>
    </location>
</feature>
<gene>
    <name evidence="2" type="ORF">HV823_04125</name>
</gene>
<reference evidence="2 3" key="1">
    <citation type="submission" date="2020-06" db="EMBL/GenBank/DDBJ databases">
        <title>Rhizobium sp.nov. isolated from the tomato plant.</title>
        <authorList>
            <person name="Thin K.K."/>
            <person name="Zhang X."/>
            <person name="He S."/>
        </authorList>
    </citation>
    <scope>NUCLEOTIDE SEQUENCE [LARGE SCALE GENOMIC DNA]</scope>
    <source>
        <strain evidence="2 3">DBTS2</strain>
    </source>
</reference>
<keyword evidence="1" id="KW-0472">Membrane</keyword>
<dbReference type="RefSeq" id="WP_176948460.1">
    <property type="nucleotide sequence ID" value="NZ_JABXYK010000002.1"/>
</dbReference>
<accession>A0ABX2Q9P5</accession>
<evidence type="ECO:0000313" key="2">
    <source>
        <dbReference type="EMBL" id="NVP54441.1"/>
    </source>
</evidence>
<dbReference type="EMBL" id="JABXYK010000002">
    <property type="protein sequence ID" value="NVP54441.1"/>
    <property type="molecule type" value="Genomic_DNA"/>
</dbReference>
<comment type="caution">
    <text evidence="2">The sequence shown here is derived from an EMBL/GenBank/DDBJ whole genome shotgun (WGS) entry which is preliminary data.</text>
</comment>
<organism evidence="2 3">
    <name type="scientific">Mycoplana rhizolycopersici</name>
    <dbReference type="NCBI Taxonomy" id="2746702"/>
    <lineage>
        <taxon>Bacteria</taxon>
        <taxon>Pseudomonadati</taxon>
        <taxon>Pseudomonadota</taxon>
        <taxon>Alphaproteobacteria</taxon>
        <taxon>Hyphomicrobiales</taxon>
        <taxon>Rhizobiaceae</taxon>
        <taxon>Mycoplana</taxon>
    </lineage>
</organism>
<dbReference type="Proteomes" id="UP000659172">
    <property type="component" value="Unassembled WGS sequence"/>
</dbReference>